<evidence type="ECO:0000313" key="2">
    <source>
        <dbReference type="Proteomes" id="UP000018934"/>
    </source>
</evidence>
<evidence type="ECO:0000313" key="1">
    <source>
        <dbReference type="EMBL" id="AHF11380.1"/>
    </source>
</evidence>
<reference evidence="1 2" key="1">
    <citation type="journal article" date="2013" name="Stand. Genomic Sci.">
        <title>Complete genome sequence of Dehalobacter restrictus PER-K23(T.).</title>
        <authorList>
            <person name="Kruse T."/>
            <person name="Maillard J."/>
            <person name="Goodwin L."/>
            <person name="Woyke T."/>
            <person name="Teshima H."/>
            <person name="Bruce D."/>
            <person name="Detter C."/>
            <person name="Tapia R."/>
            <person name="Han C."/>
            <person name="Huntemann M."/>
            <person name="Wei C.L."/>
            <person name="Han J."/>
            <person name="Chen A."/>
            <person name="Kyrpides N."/>
            <person name="Szeto E."/>
            <person name="Markowitz V."/>
            <person name="Ivanova N."/>
            <person name="Pagani I."/>
            <person name="Pati A."/>
            <person name="Pitluck S."/>
            <person name="Nolan M."/>
            <person name="Holliger C."/>
            <person name="Smidt H."/>
        </authorList>
    </citation>
    <scope>NUCLEOTIDE SEQUENCE [LARGE SCALE GENOMIC DNA]</scope>
    <source>
        <strain evidence="2">DSM 9455</strain>
    </source>
</reference>
<dbReference type="Proteomes" id="UP000018934">
    <property type="component" value="Chromosome"/>
</dbReference>
<name>A0ABN4C0J8_DEHRP</name>
<sequence length="67" mass="7932">MRIFFSKIRTLLIISITKIIKTKVSTANRKNFWDVVKIKNSRLQLDNNADFFDQISTVKNTILKFQK</sequence>
<proteinExistence type="predicted"/>
<accession>A0ABN4C0J8</accession>
<gene>
    <name evidence="1" type="ORF">DEHRE_09610</name>
</gene>
<dbReference type="EMBL" id="CP007033">
    <property type="protein sequence ID" value="AHF11380.1"/>
    <property type="molecule type" value="Genomic_DNA"/>
</dbReference>
<organism evidence="1 2">
    <name type="scientific">Dehalobacter restrictus (strain DSM 9455 / PER-K23)</name>
    <dbReference type="NCBI Taxonomy" id="871738"/>
    <lineage>
        <taxon>Bacteria</taxon>
        <taxon>Bacillati</taxon>
        <taxon>Bacillota</taxon>
        <taxon>Clostridia</taxon>
        <taxon>Eubacteriales</taxon>
        <taxon>Desulfitobacteriaceae</taxon>
        <taxon>Dehalobacter</taxon>
    </lineage>
</organism>
<keyword evidence="2" id="KW-1185">Reference proteome</keyword>
<protein>
    <submittedName>
        <fullName evidence="1">Uncharacterized protein</fullName>
    </submittedName>
</protein>